<dbReference type="Pfam" id="PF13412">
    <property type="entry name" value="HTH_24"/>
    <property type="match status" value="1"/>
</dbReference>
<dbReference type="RefSeq" id="WP_149612708.1">
    <property type="nucleotide sequence ID" value="NZ_VTUX01000009.1"/>
</dbReference>
<feature type="coiled-coil region" evidence="1">
    <location>
        <begin position="82"/>
        <end position="109"/>
    </location>
</feature>
<evidence type="ECO:0000313" key="3">
    <source>
        <dbReference type="Proteomes" id="UP000323708"/>
    </source>
</evidence>
<proteinExistence type="predicted"/>
<dbReference type="NCBIfam" id="TIGR04176">
    <property type="entry name" value="MarR_EPS"/>
    <property type="match status" value="1"/>
</dbReference>
<accession>A0A5B0WRI8</accession>
<reference evidence="2 3" key="1">
    <citation type="submission" date="2019-09" db="EMBL/GenBank/DDBJ databases">
        <authorList>
            <person name="Chen X.-Y."/>
        </authorList>
    </citation>
    <scope>NUCLEOTIDE SEQUENCE [LARGE SCALE GENOMIC DNA]</scope>
    <source>
        <strain evidence="2 3">NY5</strain>
    </source>
</reference>
<name>A0A5B0WRI8_9GAMM</name>
<comment type="caution">
    <text evidence="2">The sequence shown here is derived from an EMBL/GenBank/DDBJ whole genome shotgun (WGS) entry which is preliminary data.</text>
</comment>
<dbReference type="InterPro" id="IPR026433">
    <property type="entry name" value="MarR_EPS"/>
</dbReference>
<organism evidence="2 3">
    <name type="scientific">Pseudohalioglobus sediminis</name>
    <dbReference type="NCBI Taxonomy" id="2606449"/>
    <lineage>
        <taxon>Bacteria</taxon>
        <taxon>Pseudomonadati</taxon>
        <taxon>Pseudomonadota</taxon>
        <taxon>Gammaproteobacteria</taxon>
        <taxon>Cellvibrionales</taxon>
        <taxon>Halieaceae</taxon>
        <taxon>Pseudohalioglobus</taxon>
    </lineage>
</organism>
<dbReference type="InterPro" id="IPR036388">
    <property type="entry name" value="WH-like_DNA-bd_sf"/>
</dbReference>
<dbReference type="SUPFAM" id="SSF46785">
    <property type="entry name" value="Winged helix' DNA-binding domain"/>
    <property type="match status" value="1"/>
</dbReference>
<evidence type="ECO:0000313" key="2">
    <source>
        <dbReference type="EMBL" id="KAA1188945.1"/>
    </source>
</evidence>
<dbReference type="InterPro" id="IPR036390">
    <property type="entry name" value="WH_DNA-bd_sf"/>
</dbReference>
<sequence>MTEEAQYKLLRLLEHNPHATQREIAGELGVSLGKVNYCLQALIKKGLIKARNFKNSRNKAAYLYLLTPRGVKAKTKISLSYLNQKVAEYEQLESEIASLRAELGRTADET</sequence>
<keyword evidence="1" id="KW-0175">Coiled coil</keyword>
<dbReference type="Proteomes" id="UP000323708">
    <property type="component" value="Unassembled WGS sequence"/>
</dbReference>
<dbReference type="Gene3D" id="1.10.10.10">
    <property type="entry name" value="Winged helix-like DNA-binding domain superfamily/Winged helix DNA-binding domain"/>
    <property type="match status" value="1"/>
</dbReference>
<gene>
    <name evidence="2" type="ORF">F0M18_17230</name>
</gene>
<dbReference type="AlphaFoldDB" id="A0A5B0WRI8"/>
<keyword evidence="3" id="KW-1185">Reference proteome</keyword>
<dbReference type="EMBL" id="VTUX01000009">
    <property type="protein sequence ID" value="KAA1188945.1"/>
    <property type="molecule type" value="Genomic_DNA"/>
</dbReference>
<protein>
    <submittedName>
        <fullName evidence="2">MarR family EPS-associated transcriptional regulator</fullName>
    </submittedName>
</protein>
<evidence type="ECO:0000256" key="1">
    <source>
        <dbReference type="SAM" id="Coils"/>
    </source>
</evidence>